<evidence type="ECO:0008006" key="2">
    <source>
        <dbReference type="Google" id="ProtNLM"/>
    </source>
</evidence>
<dbReference type="GO" id="GO:0030496">
    <property type="term" value="C:midbody"/>
    <property type="evidence" value="ECO:0007669"/>
    <property type="project" value="TreeGrafter"/>
</dbReference>
<dbReference type="GO" id="GO:0032266">
    <property type="term" value="F:phosphatidylinositol-3-phosphate binding"/>
    <property type="evidence" value="ECO:0007669"/>
    <property type="project" value="InterPro"/>
</dbReference>
<organism evidence="1">
    <name type="scientific">Balaenoptera musculus</name>
    <name type="common">Blue whale</name>
    <dbReference type="NCBI Taxonomy" id="9771"/>
    <lineage>
        <taxon>Eukaryota</taxon>
        <taxon>Metazoa</taxon>
        <taxon>Chordata</taxon>
        <taxon>Craniata</taxon>
        <taxon>Vertebrata</taxon>
        <taxon>Euteleostomi</taxon>
        <taxon>Mammalia</taxon>
        <taxon>Eutheria</taxon>
        <taxon>Laurasiatheria</taxon>
        <taxon>Artiodactyla</taxon>
        <taxon>Whippomorpha</taxon>
        <taxon>Cetacea</taxon>
        <taxon>Mysticeti</taxon>
        <taxon>Balaenopteridae</taxon>
        <taxon>Balaenoptera</taxon>
    </lineage>
</organism>
<evidence type="ECO:0000313" key="1">
    <source>
        <dbReference type="Ensembl" id="ENSBMSP00010002491.1"/>
    </source>
</evidence>
<sequence length="466" mass="52050">MHHPFGEEETASQKQLFGFFCECLRRGEWELAQACVPQLHEAQGDIPKKVEDILQALVMCPSQLRCGQDINPQRLAWVWLLVLEKWLALEKKLLPAGFRRKLEFLLLSEDLPGDIPEDILKELYTVLAQDAADPVLDGNQRQESWPPWLSSEAVALLWDLLREAPQPAQALLELLLGEEDGTGLQGWPLQKALVDLIRKALRALRGPASGHPGAVDAIYGALRTLRCPAEPLGAELRLLCEELLEASRSEGSPLREERLLGCLLHKAGRGLVSLYGHTYAEKAPEKPPMPTPSGKVSPAHLDPERAMLALFSNPDPAQAWKLAYFYCLSNSKHFLEQILVTALTLLKEEDFPSLGCLLDREFSPLSRLLVLLGWTHCQSLASAKRLLQTLHRTQDQGCDKLLRDACDGLWAHLEVLEWCVQQSRYGPAQPAPFPPLGTLDPCSARVAISRHLPCKWFKLTVLTSNK</sequence>
<dbReference type="GO" id="GO:0005765">
    <property type="term" value="C:lysosomal membrane"/>
    <property type="evidence" value="ECO:0007669"/>
    <property type="project" value="TreeGrafter"/>
</dbReference>
<dbReference type="GO" id="GO:0000281">
    <property type="term" value="P:mitotic cytokinesis"/>
    <property type="evidence" value="ECO:0007669"/>
    <property type="project" value="InterPro"/>
</dbReference>
<dbReference type="AlphaFoldDB" id="A0A8C0C7W2"/>
<accession>A0A8C0C7W2</accession>
<dbReference type="GO" id="GO:0032465">
    <property type="term" value="P:regulation of cytokinesis"/>
    <property type="evidence" value="ECO:0007669"/>
    <property type="project" value="TreeGrafter"/>
</dbReference>
<dbReference type="Ensembl" id="ENSBMST00010002749.1">
    <property type="protein sequence ID" value="ENSBMSP00010002491.1"/>
    <property type="gene ID" value="ENSBMSG00010001895.1"/>
</dbReference>
<dbReference type="PANTHER" id="PTHR46591">
    <property type="entry name" value="ZINC FINGER FYVE DOMAIN-CONTAINING PROTEIN 26"/>
    <property type="match status" value="1"/>
</dbReference>
<dbReference type="InterPro" id="IPR028730">
    <property type="entry name" value="ZFYVE26"/>
</dbReference>
<name>A0A8C0C7W2_BALMU</name>
<protein>
    <recommendedName>
        <fullName evidence="2">Zinc finger FYVE domain-containing protein 26</fullName>
    </recommendedName>
</protein>
<dbReference type="OMA" id="YIDCILE"/>
<proteinExistence type="predicted"/>
<dbReference type="GO" id="GO:0005813">
    <property type="term" value="C:centrosome"/>
    <property type="evidence" value="ECO:0007669"/>
    <property type="project" value="TreeGrafter"/>
</dbReference>
<dbReference type="GO" id="GO:0000724">
    <property type="term" value="P:double-strand break repair via homologous recombination"/>
    <property type="evidence" value="ECO:0007669"/>
    <property type="project" value="InterPro"/>
</dbReference>
<dbReference type="GeneTree" id="ENSGT00940000168961"/>
<dbReference type="PANTHER" id="PTHR46591:SF1">
    <property type="entry name" value="ZINC FINGER FYVE DOMAIN-CONTAINING PROTEIN 26"/>
    <property type="match status" value="1"/>
</dbReference>
<reference evidence="1" key="1">
    <citation type="submission" date="2023-09" db="UniProtKB">
        <authorList>
            <consortium name="Ensembl"/>
        </authorList>
    </citation>
    <scope>IDENTIFICATION</scope>
</reference>